<evidence type="ECO:0000313" key="2">
    <source>
        <dbReference type="EMBL" id="KAE8240619.1"/>
    </source>
</evidence>
<proteinExistence type="predicted"/>
<evidence type="ECO:0008006" key="4">
    <source>
        <dbReference type="Google" id="ProtNLM"/>
    </source>
</evidence>
<keyword evidence="1" id="KW-1133">Transmembrane helix</keyword>
<protein>
    <recommendedName>
        <fullName evidence="4">Brl1/Brr6 domain-containing protein</fullName>
    </recommendedName>
</protein>
<dbReference type="AlphaFoldDB" id="A0A8T8SIQ3"/>
<gene>
    <name evidence="2" type="ORF">A4X13_0g7690</name>
</gene>
<accession>A0A8T8SIQ3</accession>
<keyword evidence="1" id="KW-0472">Membrane</keyword>
<dbReference type="EMBL" id="LWDF02001034">
    <property type="protein sequence ID" value="KAE8240619.1"/>
    <property type="molecule type" value="Genomic_DNA"/>
</dbReference>
<dbReference type="Proteomes" id="UP000077521">
    <property type="component" value="Unassembled WGS sequence"/>
</dbReference>
<comment type="caution">
    <text evidence="2">The sequence shown here is derived from an EMBL/GenBank/DDBJ whole genome shotgun (WGS) entry which is preliminary data.</text>
</comment>
<reference evidence="2" key="1">
    <citation type="submission" date="2016-04" db="EMBL/GenBank/DDBJ databases">
        <authorList>
            <person name="Nguyen H.D."/>
            <person name="Samba Siva P."/>
            <person name="Cullis J."/>
            <person name="Levesque C.A."/>
            <person name="Hambleton S."/>
        </authorList>
    </citation>
    <scope>NUCLEOTIDE SEQUENCE</scope>
    <source>
        <strain evidence="2">DAOMC 236416</strain>
    </source>
</reference>
<feature type="non-terminal residue" evidence="2">
    <location>
        <position position="1"/>
    </location>
</feature>
<keyword evidence="1" id="KW-0812">Transmembrane</keyword>
<name>A0A8T8SIQ3_9BASI</name>
<organism evidence="2 3">
    <name type="scientific">Tilletia indica</name>
    <dbReference type="NCBI Taxonomy" id="43049"/>
    <lineage>
        <taxon>Eukaryota</taxon>
        <taxon>Fungi</taxon>
        <taxon>Dikarya</taxon>
        <taxon>Basidiomycota</taxon>
        <taxon>Ustilaginomycotina</taxon>
        <taxon>Exobasidiomycetes</taxon>
        <taxon>Tilletiales</taxon>
        <taxon>Tilletiaceae</taxon>
        <taxon>Tilletia</taxon>
    </lineage>
</organism>
<evidence type="ECO:0000313" key="3">
    <source>
        <dbReference type="Proteomes" id="UP000077521"/>
    </source>
</evidence>
<feature type="transmembrane region" description="Helical" evidence="1">
    <location>
        <begin position="13"/>
        <end position="36"/>
    </location>
</feature>
<reference evidence="2" key="2">
    <citation type="journal article" date="2019" name="IMA Fungus">
        <title>Genome sequencing and comparison of five Tilletia species to identify candidate genes for the detection of regulated species infecting wheat.</title>
        <authorList>
            <person name="Nguyen H.D.T."/>
            <person name="Sultana T."/>
            <person name="Kesanakurti P."/>
            <person name="Hambleton S."/>
        </authorList>
    </citation>
    <scope>NUCLEOTIDE SEQUENCE</scope>
    <source>
        <strain evidence="2">DAOMC 236416</strain>
    </source>
</reference>
<keyword evidence="3" id="KW-1185">Reference proteome</keyword>
<sequence>EAFRAEPRILRQIMARAAAGYMVAAVLVSSFLLYAVHQDYAAVLGAHFAAAAHQKNECARKFADNLCAVLTDYNRDRCRIDDACARSLDLVVETFRILSSSPTSSPKPGSSW</sequence>
<evidence type="ECO:0000256" key="1">
    <source>
        <dbReference type="SAM" id="Phobius"/>
    </source>
</evidence>